<gene>
    <name evidence="5" type="ORF">EVAR_17921_1</name>
</gene>
<keyword evidence="3" id="KW-0862">Zinc</keyword>
<feature type="domain" description="FLYWCH-type" evidence="4">
    <location>
        <begin position="35"/>
        <end position="94"/>
    </location>
</feature>
<keyword evidence="1" id="KW-0479">Metal-binding</keyword>
<evidence type="ECO:0000256" key="2">
    <source>
        <dbReference type="ARBA" id="ARBA00022771"/>
    </source>
</evidence>
<keyword evidence="2" id="KW-0863">Zinc-finger</keyword>
<dbReference type="Gene3D" id="2.20.25.240">
    <property type="match status" value="2"/>
</dbReference>
<proteinExistence type="predicted"/>
<organism evidence="5 6">
    <name type="scientific">Eumeta variegata</name>
    <name type="common">Bagworm moth</name>
    <name type="synonym">Eumeta japonica</name>
    <dbReference type="NCBI Taxonomy" id="151549"/>
    <lineage>
        <taxon>Eukaryota</taxon>
        <taxon>Metazoa</taxon>
        <taxon>Ecdysozoa</taxon>
        <taxon>Arthropoda</taxon>
        <taxon>Hexapoda</taxon>
        <taxon>Insecta</taxon>
        <taxon>Pterygota</taxon>
        <taxon>Neoptera</taxon>
        <taxon>Endopterygota</taxon>
        <taxon>Lepidoptera</taxon>
        <taxon>Glossata</taxon>
        <taxon>Ditrysia</taxon>
        <taxon>Tineoidea</taxon>
        <taxon>Psychidae</taxon>
        <taxon>Oiketicinae</taxon>
        <taxon>Eumeta</taxon>
    </lineage>
</organism>
<evidence type="ECO:0000256" key="3">
    <source>
        <dbReference type="ARBA" id="ARBA00022833"/>
    </source>
</evidence>
<dbReference type="Pfam" id="PF04500">
    <property type="entry name" value="FLYWCH"/>
    <property type="match status" value="2"/>
</dbReference>
<evidence type="ECO:0000256" key="1">
    <source>
        <dbReference type="ARBA" id="ARBA00022723"/>
    </source>
</evidence>
<comment type="caution">
    <text evidence="5">The sequence shown here is derived from an EMBL/GenBank/DDBJ whole genome shotgun (WGS) entry which is preliminary data.</text>
</comment>
<name>A0A4C1UZQ2_EUMVA</name>
<accession>A0A4C1UZQ2</accession>
<dbReference type="GO" id="GO:0008270">
    <property type="term" value="F:zinc ion binding"/>
    <property type="evidence" value="ECO:0007669"/>
    <property type="project" value="UniProtKB-KW"/>
</dbReference>
<evidence type="ECO:0000313" key="5">
    <source>
        <dbReference type="EMBL" id="GBP31432.1"/>
    </source>
</evidence>
<dbReference type="OrthoDB" id="7962512at2759"/>
<keyword evidence="6" id="KW-1185">Reference proteome</keyword>
<evidence type="ECO:0000313" key="6">
    <source>
        <dbReference type="Proteomes" id="UP000299102"/>
    </source>
</evidence>
<sequence length="161" mass="18346">MISNRQGIGLVSGPPELSLTGRKATAEDATSHARYVLSTRGTQVIEMGRYRFNREKEFARKVRWSCVKKRKSKCTAFVTTIEGAVVKYNQKHNHNTEPCFGVSQRGERNLIIGDHRYNKEKTTGCKTRWVCSKKRSKRCNAFVITLDDVIVKTGGEHMHIM</sequence>
<dbReference type="Proteomes" id="UP000299102">
    <property type="component" value="Unassembled WGS sequence"/>
</dbReference>
<feature type="domain" description="FLYWCH-type" evidence="4">
    <location>
        <begin position="103"/>
        <end position="159"/>
    </location>
</feature>
<evidence type="ECO:0000259" key="4">
    <source>
        <dbReference type="Pfam" id="PF04500"/>
    </source>
</evidence>
<dbReference type="AlphaFoldDB" id="A0A4C1UZQ2"/>
<dbReference type="EMBL" id="BGZK01000246">
    <property type="protein sequence ID" value="GBP31432.1"/>
    <property type="molecule type" value="Genomic_DNA"/>
</dbReference>
<dbReference type="InterPro" id="IPR007588">
    <property type="entry name" value="Znf_FLYWCH"/>
</dbReference>
<reference evidence="5 6" key="1">
    <citation type="journal article" date="2019" name="Commun. Biol.">
        <title>The bagworm genome reveals a unique fibroin gene that provides high tensile strength.</title>
        <authorList>
            <person name="Kono N."/>
            <person name="Nakamura H."/>
            <person name="Ohtoshi R."/>
            <person name="Tomita M."/>
            <person name="Numata K."/>
            <person name="Arakawa K."/>
        </authorList>
    </citation>
    <scope>NUCLEOTIDE SEQUENCE [LARGE SCALE GENOMIC DNA]</scope>
</reference>
<protein>
    <recommendedName>
        <fullName evidence="4">FLYWCH-type domain-containing protein</fullName>
    </recommendedName>
</protein>